<dbReference type="Gene3D" id="3.20.20.120">
    <property type="entry name" value="Enolase-like C-terminal domain"/>
    <property type="match status" value="1"/>
</dbReference>
<accession>A0A845SHR9</accession>
<evidence type="ECO:0000256" key="3">
    <source>
        <dbReference type="SAM" id="MobiDB-lite"/>
    </source>
</evidence>
<comment type="similarity">
    <text evidence="1">Belongs to the mandelate racemase/muconate lactonizing enzyme family. GalD subfamily.</text>
</comment>
<dbReference type="AlphaFoldDB" id="A0A845SHR9"/>
<dbReference type="Pfam" id="PF13378">
    <property type="entry name" value="MR_MLE_C"/>
    <property type="match status" value="1"/>
</dbReference>
<dbReference type="PANTHER" id="PTHR48080:SF3">
    <property type="entry name" value="ENOLASE SUPERFAMILY MEMBER DDB_G0284701"/>
    <property type="match status" value="1"/>
</dbReference>
<evidence type="ECO:0000313" key="5">
    <source>
        <dbReference type="EMBL" id="NDL62218.1"/>
    </source>
</evidence>
<proteinExistence type="inferred from homology"/>
<comment type="caution">
    <text evidence="5">The sequence shown here is derived from an EMBL/GenBank/DDBJ whole genome shotgun (WGS) entry which is preliminary data.</text>
</comment>
<dbReference type="SMART" id="SM00922">
    <property type="entry name" value="MR_MLE"/>
    <property type="match status" value="1"/>
</dbReference>
<feature type="domain" description="Mandelate racemase/muconate lactonizing enzyme C-terminal" evidence="4">
    <location>
        <begin position="89"/>
        <end position="190"/>
    </location>
</feature>
<dbReference type="InterPro" id="IPR013342">
    <property type="entry name" value="Mandelate_racemase_C"/>
</dbReference>
<evidence type="ECO:0000256" key="2">
    <source>
        <dbReference type="ARBA" id="ARBA00022723"/>
    </source>
</evidence>
<feature type="compositionally biased region" description="Polar residues" evidence="3">
    <location>
        <begin position="28"/>
        <end position="43"/>
    </location>
</feature>
<dbReference type="GO" id="GO:0009063">
    <property type="term" value="P:amino acid catabolic process"/>
    <property type="evidence" value="ECO:0007669"/>
    <property type="project" value="InterPro"/>
</dbReference>
<dbReference type="GO" id="GO:0046872">
    <property type="term" value="F:metal ion binding"/>
    <property type="evidence" value="ECO:0007669"/>
    <property type="project" value="UniProtKB-KW"/>
</dbReference>
<organism evidence="5 6">
    <name type="scientific">Acerihabitans arboris</name>
    <dbReference type="NCBI Taxonomy" id="2691583"/>
    <lineage>
        <taxon>Bacteria</taxon>
        <taxon>Pseudomonadati</taxon>
        <taxon>Pseudomonadota</taxon>
        <taxon>Gammaproteobacteria</taxon>
        <taxon>Enterobacterales</taxon>
        <taxon>Pectobacteriaceae</taxon>
        <taxon>Acerihabitans</taxon>
    </lineage>
</organism>
<reference evidence="5 6" key="1">
    <citation type="submission" date="2019-12" db="EMBL/GenBank/DDBJ databases">
        <authorList>
            <person name="Lee S.D."/>
        </authorList>
    </citation>
    <scope>NUCLEOTIDE SEQUENCE [LARGE SCALE GENOMIC DNA]</scope>
    <source>
        <strain evidence="5 6">SAP-6</strain>
    </source>
</reference>
<dbReference type="InterPro" id="IPR034593">
    <property type="entry name" value="DgoD-like"/>
</dbReference>
<evidence type="ECO:0000313" key="6">
    <source>
        <dbReference type="Proteomes" id="UP000461443"/>
    </source>
</evidence>
<evidence type="ECO:0000256" key="1">
    <source>
        <dbReference type="ARBA" id="ARBA00010339"/>
    </source>
</evidence>
<dbReference type="InterPro" id="IPR018110">
    <property type="entry name" value="Mandel_Rmase/mucon_lact_enz_CS"/>
</dbReference>
<feature type="region of interest" description="Disordered" evidence="3">
    <location>
        <begin position="26"/>
        <end position="68"/>
    </location>
</feature>
<dbReference type="InterPro" id="IPR029065">
    <property type="entry name" value="Enolase_C-like"/>
</dbReference>
<reference evidence="5 6" key="2">
    <citation type="submission" date="2020-02" db="EMBL/GenBank/DDBJ databases">
        <title>The new genus of Enterobacteriales.</title>
        <authorList>
            <person name="Kim I.S."/>
        </authorList>
    </citation>
    <scope>NUCLEOTIDE SEQUENCE [LARGE SCALE GENOMIC DNA]</scope>
    <source>
        <strain evidence="5 6">SAP-6</strain>
    </source>
</reference>
<protein>
    <submittedName>
        <fullName evidence="5">Mandelate racemase</fullName>
    </submittedName>
</protein>
<dbReference type="PROSITE" id="PS00909">
    <property type="entry name" value="MR_MLE_2"/>
    <property type="match status" value="1"/>
</dbReference>
<keyword evidence="6" id="KW-1185">Reference proteome</keyword>
<dbReference type="InterPro" id="IPR036849">
    <property type="entry name" value="Enolase-like_C_sf"/>
</dbReference>
<evidence type="ECO:0000259" key="4">
    <source>
        <dbReference type="SMART" id="SM00922"/>
    </source>
</evidence>
<dbReference type="EMBL" id="WUBS01000003">
    <property type="protein sequence ID" value="NDL62218.1"/>
    <property type="molecule type" value="Genomic_DNA"/>
</dbReference>
<keyword evidence="2" id="KW-0479">Metal-binding</keyword>
<gene>
    <name evidence="5" type="ORF">GRH90_05555</name>
</gene>
<dbReference type="SFLD" id="SFLDS00001">
    <property type="entry name" value="Enolase"/>
    <property type="match status" value="1"/>
</dbReference>
<dbReference type="PANTHER" id="PTHR48080">
    <property type="entry name" value="D-GALACTONATE DEHYDRATASE-RELATED"/>
    <property type="match status" value="1"/>
</dbReference>
<dbReference type="Proteomes" id="UP000461443">
    <property type="component" value="Unassembled WGS sequence"/>
</dbReference>
<name>A0A845SHR9_9GAMM</name>
<dbReference type="SUPFAM" id="SSF51604">
    <property type="entry name" value="Enolase C-terminal domain-like"/>
    <property type="match status" value="1"/>
</dbReference>
<sequence length="317" mass="33015">MLLDVALHDLLARQAGMSVARWLADETTPGQQSPGIAPSTGQQVPDIAPSADGGAPAGQRVPGISPVGAATPLPPVSYHTNQTLFWSSREQMLQQAEAYVARGFTELKLRVGVAGFDQDLDRVGALRRRFGGAISLAADANGQWPAREALARLRALAPFDLSYLEQPIADGHADHPDHGYAALADASPIPLMLDESMSSEADLARVIGLGGKVWAHLKLVKMGGIGPALRAARQLNAAGVPFMIGQMNEGAAATAAALHVAGATRPAHAELYGADGLGNDPVAGLIYHRGLVSSPSACGLGVSFDPARAEFIQEFCK</sequence>